<name>A0AAW2WEC5_9LAMI</name>
<dbReference type="InterPro" id="IPR040256">
    <property type="entry name" value="At4g02000-like"/>
</dbReference>
<accession>A0AAW2WEC5</accession>
<comment type="caution">
    <text evidence="3">The sequence shown here is derived from an EMBL/GenBank/DDBJ whole genome shotgun (WGS) entry which is preliminary data.</text>
</comment>
<dbReference type="EMBL" id="JACGWN010000008">
    <property type="protein sequence ID" value="KAL0439709.1"/>
    <property type="molecule type" value="Genomic_DNA"/>
</dbReference>
<reference evidence="3" key="1">
    <citation type="submission" date="2020-06" db="EMBL/GenBank/DDBJ databases">
        <authorList>
            <person name="Li T."/>
            <person name="Hu X."/>
            <person name="Zhang T."/>
            <person name="Song X."/>
            <person name="Zhang H."/>
            <person name="Dai N."/>
            <person name="Sheng W."/>
            <person name="Hou X."/>
            <person name="Wei L."/>
        </authorList>
    </citation>
    <scope>NUCLEOTIDE SEQUENCE</scope>
    <source>
        <strain evidence="3">KEN1</strain>
        <tissue evidence="3">Leaf</tissue>
    </source>
</reference>
<dbReference type="AlphaFoldDB" id="A0AAW2WEC5"/>
<reference evidence="3" key="2">
    <citation type="journal article" date="2024" name="Plant">
        <title>Genomic evolution and insights into agronomic trait innovations of Sesamum species.</title>
        <authorList>
            <person name="Miao H."/>
            <person name="Wang L."/>
            <person name="Qu L."/>
            <person name="Liu H."/>
            <person name="Sun Y."/>
            <person name="Le M."/>
            <person name="Wang Q."/>
            <person name="Wei S."/>
            <person name="Zheng Y."/>
            <person name="Lin W."/>
            <person name="Duan Y."/>
            <person name="Cao H."/>
            <person name="Xiong S."/>
            <person name="Wang X."/>
            <person name="Wei L."/>
            <person name="Li C."/>
            <person name="Ma Q."/>
            <person name="Ju M."/>
            <person name="Zhao R."/>
            <person name="Li G."/>
            <person name="Mu C."/>
            <person name="Tian Q."/>
            <person name="Mei H."/>
            <person name="Zhang T."/>
            <person name="Gao T."/>
            <person name="Zhang H."/>
        </authorList>
    </citation>
    <scope>NUCLEOTIDE SEQUENCE</scope>
    <source>
        <strain evidence="3">KEN1</strain>
    </source>
</reference>
<dbReference type="PANTHER" id="PTHR31286">
    <property type="entry name" value="GLYCINE-RICH CELL WALL STRUCTURAL PROTEIN 1.8-LIKE"/>
    <property type="match status" value="1"/>
</dbReference>
<gene>
    <name evidence="3" type="ORF">Slati_2453900</name>
</gene>
<organism evidence="3">
    <name type="scientific">Sesamum latifolium</name>
    <dbReference type="NCBI Taxonomy" id="2727402"/>
    <lineage>
        <taxon>Eukaryota</taxon>
        <taxon>Viridiplantae</taxon>
        <taxon>Streptophyta</taxon>
        <taxon>Embryophyta</taxon>
        <taxon>Tracheophyta</taxon>
        <taxon>Spermatophyta</taxon>
        <taxon>Magnoliopsida</taxon>
        <taxon>eudicotyledons</taxon>
        <taxon>Gunneridae</taxon>
        <taxon>Pentapetalae</taxon>
        <taxon>asterids</taxon>
        <taxon>lamiids</taxon>
        <taxon>Lamiales</taxon>
        <taxon>Pedaliaceae</taxon>
        <taxon>Sesamum</taxon>
    </lineage>
</organism>
<feature type="compositionally biased region" description="Basic and acidic residues" evidence="1">
    <location>
        <begin position="232"/>
        <end position="250"/>
    </location>
</feature>
<dbReference type="PANTHER" id="PTHR31286:SF180">
    <property type="entry name" value="OS10G0362600 PROTEIN"/>
    <property type="match status" value="1"/>
</dbReference>
<evidence type="ECO:0000259" key="2">
    <source>
        <dbReference type="Pfam" id="PF14111"/>
    </source>
</evidence>
<feature type="region of interest" description="Disordered" evidence="1">
    <location>
        <begin position="221"/>
        <end position="259"/>
    </location>
</feature>
<sequence>MQNGEIIVWPSLDAIRDGSRWWSSTAVGYFLGRRPYFHHVKEYARSVWPMVREVTATSNGFVFFQFTTTAAMEEVIEGGPWLFHGQPIVLQKWEPGMVLRKLQHTQVPVWIKLRHLPVKLWMTKGLSTVASGIGKTLYPDAITRACTRLDFARVCVMLDINSKLPKHIVIMVPREDGSESACKVDVEYEWLPPKCNACMSLGHPTKACPTMKPKPPPVSVYVQKPPPPVPREQVRREPLTRDVLKAKETSDGADSGSVGREDMGKAIVLYNAFDTLLELDSNSYEAKCPMSNPTSHPDD</sequence>
<feature type="compositionally biased region" description="Pro residues" evidence="1">
    <location>
        <begin position="221"/>
        <end position="230"/>
    </location>
</feature>
<evidence type="ECO:0000256" key="1">
    <source>
        <dbReference type="SAM" id="MobiDB-lite"/>
    </source>
</evidence>
<dbReference type="InterPro" id="IPR025558">
    <property type="entry name" value="DUF4283"/>
</dbReference>
<feature type="domain" description="DUF4283" evidence="2">
    <location>
        <begin position="22"/>
        <end position="97"/>
    </location>
</feature>
<proteinExistence type="predicted"/>
<dbReference type="Pfam" id="PF14111">
    <property type="entry name" value="DUF4283"/>
    <property type="match status" value="1"/>
</dbReference>
<evidence type="ECO:0000313" key="3">
    <source>
        <dbReference type="EMBL" id="KAL0439709.1"/>
    </source>
</evidence>
<protein>
    <recommendedName>
        <fullName evidence="2">DUF4283 domain-containing protein</fullName>
    </recommendedName>
</protein>